<evidence type="ECO:0000313" key="1">
    <source>
        <dbReference type="EMBL" id="KKL53938.1"/>
    </source>
</evidence>
<feature type="non-terminal residue" evidence="1">
    <location>
        <position position="60"/>
    </location>
</feature>
<dbReference type="EMBL" id="LAZR01031372">
    <property type="protein sequence ID" value="KKL53938.1"/>
    <property type="molecule type" value="Genomic_DNA"/>
</dbReference>
<gene>
    <name evidence="1" type="ORF">LCGC14_2270340</name>
</gene>
<proteinExistence type="predicted"/>
<organism evidence="1">
    <name type="scientific">marine sediment metagenome</name>
    <dbReference type="NCBI Taxonomy" id="412755"/>
    <lineage>
        <taxon>unclassified sequences</taxon>
        <taxon>metagenomes</taxon>
        <taxon>ecological metagenomes</taxon>
    </lineage>
</organism>
<dbReference type="AlphaFoldDB" id="A0A0F9CX40"/>
<comment type="caution">
    <text evidence="1">The sequence shown here is derived from an EMBL/GenBank/DDBJ whole genome shotgun (WGS) entry which is preliminary data.</text>
</comment>
<sequence length="60" mass="6954">MNSKALCENRNKTGCPIDCSFWDCKDFKPAQYFLDGLNDQCPCYDDCKDNIMSNVEPMYN</sequence>
<reference evidence="1" key="1">
    <citation type="journal article" date="2015" name="Nature">
        <title>Complex archaea that bridge the gap between prokaryotes and eukaryotes.</title>
        <authorList>
            <person name="Spang A."/>
            <person name="Saw J.H."/>
            <person name="Jorgensen S.L."/>
            <person name="Zaremba-Niedzwiedzka K."/>
            <person name="Martijn J."/>
            <person name="Lind A.E."/>
            <person name="van Eijk R."/>
            <person name="Schleper C."/>
            <person name="Guy L."/>
            <person name="Ettema T.J."/>
        </authorList>
    </citation>
    <scope>NUCLEOTIDE SEQUENCE</scope>
</reference>
<name>A0A0F9CX40_9ZZZZ</name>
<accession>A0A0F9CX40</accession>
<protein>
    <submittedName>
        <fullName evidence="1">Uncharacterized protein</fullName>
    </submittedName>
</protein>